<evidence type="ECO:0000313" key="5">
    <source>
        <dbReference type="EMBL" id="QWV93884.1"/>
    </source>
</evidence>
<reference evidence="5 6" key="1">
    <citation type="submission" date="2021-06" db="EMBL/GenBank/DDBJ databases">
        <title>Gemonas diversity in paddy soil.</title>
        <authorList>
            <person name="Liu G."/>
        </authorList>
    </citation>
    <scope>NUCLEOTIDE SEQUENCE [LARGE SCALE GENOMIC DNA]</scope>
    <source>
        <strain evidence="5 6">RG10</strain>
    </source>
</reference>
<dbReference type="InterPro" id="IPR024983">
    <property type="entry name" value="CHAT_dom"/>
</dbReference>
<feature type="domain" description="CHAT" evidence="4">
    <location>
        <begin position="2506"/>
        <end position="2770"/>
    </location>
</feature>
<dbReference type="SMART" id="SM00028">
    <property type="entry name" value="TPR"/>
    <property type="match status" value="16"/>
</dbReference>
<dbReference type="Proteomes" id="UP000683557">
    <property type="component" value="Chromosome"/>
</dbReference>
<dbReference type="InterPro" id="IPR019734">
    <property type="entry name" value="TPR_rpt"/>
</dbReference>
<protein>
    <submittedName>
        <fullName evidence="5">CHAT domain-containing protein</fullName>
    </submittedName>
</protein>
<accession>A0ABX8J8G0</accession>
<evidence type="ECO:0000256" key="3">
    <source>
        <dbReference type="SAM" id="SignalP"/>
    </source>
</evidence>
<keyword evidence="3" id="KW-0732">Signal</keyword>
<evidence type="ECO:0000256" key="1">
    <source>
        <dbReference type="PROSITE-ProRule" id="PRU00339"/>
    </source>
</evidence>
<feature type="signal peptide" evidence="3">
    <location>
        <begin position="1"/>
        <end position="27"/>
    </location>
</feature>
<proteinExistence type="predicted"/>
<name>A0ABX8J8G0_9BACT</name>
<dbReference type="InterPro" id="IPR011659">
    <property type="entry name" value="WD40"/>
</dbReference>
<feature type="region of interest" description="Disordered" evidence="2">
    <location>
        <begin position="1306"/>
        <end position="1342"/>
    </location>
</feature>
<evidence type="ECO:0000259" key="4">
    <source>
        <dbReference type="Pfam" id="PF12770"/>
    </source>
</evidence>
<dbReference type="PANTHER" id="PTHR10098">
    <property type="entry name" value="RAPSYN-RELATED"/>
    <property type="match status" value="1"/>
</dbReference>
<organism evidence="5 6">
    <name type="scientific">Geomonas oryzisoli</name>
    <dbReference type="NCBI Taxonomy" id="2847992"/>
    <lineage>
        <taxon>Bacteria</taxon>
        <taxon>Pseudomonadati</taxon>
        <taxon>Thermodesulfobacteriota</taxon>
        <taxon>Desulfuromonadia</taxon>
        <taxon>Geobacterales</taxon>
        <taxon>Geobacteraceae</taxon>
        <taxon>Geomonas</taxon>
    </lineage>
</organism>
<dbReference type="PROSITE" id="PS50005">
    <property type="entry name" value="TPR"/>
    <property type="match status" value="1"/>
</dbReference>
<dbReference type="EMBL" id="CP076723">
    <property type="protein sequence ID" value="QWV93884.1"/>
    <property type="molecule type" value="Genomic_DNA"/>
</dbReference>
<gene>
    <name evidence="5" type="ORF">KP004_01430</name>
</gene>
<dbReference type="RefSeq" id="WP_216800620.1">
    <property type="nucleotide sequence ID" value="NZ_CP076723.1"/>
</dbReference>
<sequence>MGNPMNAAAKITLLLALAALLPTGAGAVPLGEELLAPAAPRPAPRSRPEVAPTPAVYTPQSVLYATRSRDGRWIATVEKGDAGYELWLHPAGNVAELPRLLSKSPVRISAPAFNAAGTKLAYADERDDLKGDIWLIDLAGPGAEPRRLTGNDAGEDAPNFAPDGSALYYQRQLPGADRRDLVRLELATGKGDALPIGIDAAFASVSPDGNRIAFVSRDKDPGGDLWLWENGGRLTQLTTGAERDLYPVWQDGETLLFTRFAPPAGDAANGPEGGAVFRLQLKRQGSHGFPAAFPLTSGLLSTAAPVPAGDRVLFVAGAAAGGQVLSLPASGEVPDQADPAAQWQVARVILERQPADPATARLACLRVLAREEAPTREGALASLALAGLMEQAGERSQAQERYAEAAVRYAAFPESSLAAIARVRLEAESRCEEVVVAGRRTTVIAEAQEEMLRAAKGKGSDATARALVDGARLQAEYGSGAEDQLAAIARFEKALAETAAAQDILAEAAYRRARLLSRIEGGEGSVAALVEVARKYDRQEQWAEAAIAEILDQLTAKNADARERLAALAEQYRSTLPRLAMGAWNRVGDLAYRGGDWVRAKDAYRTVLEQFPPVATPTAAARFALAEILYREERYGEATALYEKEMGEHPEDAPLYQLARAAYLRKSLAAGESLYRLGEVSAARAAFLDLIRYEGKSLEAHRGYIKSVAAQGQAPELLALYKKMLQSYPDDPVLLYGAGLCYTYLPGKGSLQEGDRLIARAAERLPGSEYPFQTRGYIAEVLETVHGEQGGLERALNLYRRAKLLNRPQENPENSANLSLNIGNIAYLLGRNATAWNFYSQRLAAKAPFDNVDTELLFEQRYGAVAFQVGEKQAAIDGYGRALKLAESRLEPARALEQFGRLTRRVNERLFAGQKLSPQQEKWLAGQQSINAELELLGADRVEAPPAAGWQKFETALRGLLARQRKLAAEACTGVPQGEKYLLELNAMAAAVERELDNVPRLVETGAQLHDRLGLANFDAERFQPALAHFDQAYRLNRALGRHANLAANRRSASIAAYRQAETASGAERQRLLLLSRDGFTEVLALLDQYPPEKKSTPKRGGGLINVAANVALNKGGATEAAYGFSAEQERRLAQSYLARIAADLGDNATAEKLFRELLGRYPERVDKLAEGDLFGVGLLSHRAAQLAYARGDRAAAAAGFRNATAIALKNGNAVGSMLNLVNWGMLLPGDAAPGEVAEFLASQGGCSALADSYRDALPPDAVARYGNDVGAILARLASGRPDDGSRQALVFKAIAAWDRVLASTPPPLTGGGRGVGDLAMGKDSPRGTLPHPQPPPARGGGEVHARLAARLNRAAALASLGLSDAARAGYTTALAEARAADSGAMAWRAQAALGDYDAALKVLDRLPPTEYDLRLGELAERFAPRIEALAAKDPEQGFALVERLSELERVQILGRSLLGVDDHATLELLAKAAPHLSELDRVTAALGKAAPEDAAYLKLRAQQEQTVLDGMLGKKLELLPPLYAVAGPGALRLAASAAALPGTPAERDRFAALLPPFRKGCSSGKGAKLCQALTPQPAEAIDVMERLAGRPVLRLVALPGDRFLVFAFDGKDGIKAETLPREAVAAKLNDPARVVIYERPEQFASANVLSWGVSASQLLKSVAQRRPLRTQVLDPAGLWPSLAPFVKLPADALPGRLPDAHTLALPAAAGLLPAVPNRPGDGGTLSAAWEDAGGVRRDLVQLADGDSVSLILAAKGGTGQAWYLGQLATLVGVPSLLLSDRPADLAPFVKSYADRSLAQARRELPGGWLLIGDWGGDARESATLAKKLFNDYVKNAVQAHNDGRYAQALALFDNALVVAEATPELAKNRAALHRHARESAFGAGFTERAVSHADSLVQRLAKEKPYSAEHADALLRLGLLQGRLEHFKEATAALKEGVSIFADLGLAKDQAAALSDFGVVMENAVDYSAARSLFEESAGLRAQLKDELNLADQYRNLGRIFDLRLNQFAVAENYYRKAQEIYAKNGNPALEAETILERGRCQRLMGNFPAADALYREALAKVGVTELKTRMRIVLEQGNNAWFQGRYQEAFDLREQVEKAALKENWALEQVMAKNTGGLIWWTLGDNRRALVELKQALELAGKLEVRRDESATTLNNIGLVRRESGDYQGALESLGQALAIDRALGSRWAIAYDLRNLGQTRLKMGDPAGALKLLDEAAGLADAIGDKVNQAKIHLALGDARARSNMGGPAAQSYRKALELADAMLLREVRWRALLGLARLKEQGGDRDGAVASYRQALDTVEGLRAEIKLDQLKDGFLADKMDVYQGLVGLLVDLGRHDEAFAVAERSRARNLIDILGRQRLSLAGGGDQDLYDRQNRLREQIQEQEQLAQQAGTPAERAMYAAALDKLRADYQDLLLDIERRRPELLALVKVAPVTVAEVESLLEPGVSLLSYYQLPDRLLCWRLERQGSRLFVLKASAREVAEKIATYRRMLQNLEPLEQNSRELYRLLLAEPLAGVPEGQTVGIVPHGSLHYLSFATLYDGRDYLVDRHTLFHLPAASVYRHTLARRQAEKNLRILAIGNPDLGNAALDLPFAEKEAGTLRWNYSDVTTLTRERATESWVRENIAKFGIIHLASHGEFDTVNPLFSSIRLAKDSKNDGRLQAEEVFGLDIKADLVVLSACQTGLGDVKSGDDVIGMNRAFLFAGTHALVSSLWRVSDVSSAILMKQFYRDYSRSDKAQALRLAMLHVRNRYPHPGYWGAFVLTGDYK</sequence>
<evidence type="ECO:0000313" key="6">
    <source>
        <dbReference type="Proteomes" id="UP000683557"/>
    </source>
</evidence>
<feature type="chain" id="PRO_5047231601" evidence="3">
    <location>
        <begin position="28"/>
        <end position="2772"/>
    </location>
</feature>
<keyword evidence="6" id="KW-1185">Reference proteome</keyword>
<keyword evidence="1" id="KW-0802">TPR repeat</keyword>
<evidence type="ECO:0000256" key="2">
    <source>
        <dbReference type="SAM" id="MobiDB-lite"/>
    </source>
</evidence>
<dbReference type="Pfam" id="PF07676">
    <property type="entry name" value="PD40"/>
    <property type="match status" value="1"/>
</dbReference>
<dbReference type="Pfam" id="PF12770">
    <property type="entry name" value="CHAT"/>
    <property type="match status" value="1"/>
</dbReference>
<feature type="repeat" description="TPR" evidence="1">
    <location>
        <begin position="2153"/>
        <end position="2186"/>
    </location>
</feature>